<dbReference type="GO" id="GO:0003712">
    <property type="term" value="F:transcription coregulator activity"/>
    <property type="evidence" value="ECO:0007669"/>
    <property type="project" value="TreeGrafter"/>
</dbReference>
<feature type="domain" description="LIM zinc-binding" evidence="8">
    <location>
        <begin position="629"/>
        <end position="687"/>
    </location>
</feature>
<feature type="compositionally biased region" description="Low complexity" evidence="7">
    <location>
        <begin position="115"/>
        <end position="124"/>
    </location>
</feature>
<dbReference type="Proteomes" id="UP000440578">
    <property type="component" value="Unassembled WGS sequence"/>
</dbReference>
<feature type="domain" description="LIM zinc-binding" evidence="8">
    <location>
        <begin position="508"/>
        <end position="568"/>
    </location>
</feature>
<keyword evidence="5 6" id="KW-0440">LIM domain</keyword>
<feature type="compositionally biased region" description="Polar residues" evidence="7">
    <location>
        <begin position="205"/>
        <end position="214"/>
    </location>
</feature>
<reference evidence="9 10" key="1">
    <citation type="submission" date="2019-07" db="EMBL/GenBank/DDBJ databases">
        <title>Draft genome assembly of a fouling barnacle, Amphibalanus amphitrite (Darwin, 1854): The first reference genome for Thecostraca.</title>
        <authorList>
            <person name="Kim W."/>
        </authorList>
    </citation>
    <scope>NUCLEOTIDE SEQUENCE [LARGE SCALE GENOMIC DNA]</scope>
    <source>
        <strain evidence="9">SNU_AA5</strain>
        <tissue evidence="9">Soma without cirri and trophi</tissue>
    </source>
</reference>
<feature type="compositionally biased region" description="Basic and acidic residues" evidence="7">
    <location>
        <begin position="69"/>
        <end position="78"/>
    </location>
</feature>
<gene>
    <name evidence="9" type="primary">Fhl2_0</name>
    <name evidence="9" type="ORF">FJT64_007948</name>
</gene>
<accession>A0A6A4VN73</accession>
<dbReference type="FunFam" id="2.10.110.10:FF:000005">
    <property type="entry name" value="Testin isoform 1"/>
    <property type="match status" value="1"/>
</dbReference>
<evidence type="ECO:0000313" key="9">
    <source>
        <dbReference type="EMBL" id="KAF0294389.1"/>
    </source>
</evidence>
<dbReference type="FunFam" id="2.10.110.10:FF:000013">
    <property type="entry name" value="Four and a half LIM domains 1"/>
    <property type="match status" value="1"/>
</dbReference>
<dbReference type="EMBL" id="VIIS01001691">
    <property type="protein sequence ID" value="KAF0294389.1"/>
    <property type="molecule type" value="Genomic_DNA"/>
</dbReference>
<proteinExistence type="predicted"/>
<dbReference type="GO" id="GO:0005634">
    <property type="term" value="C:nucleus"/>
    <property type="evidence" value="ECO:0007669"/>
    <property type="project" value="TreeGrafter"/>
</dbReference>
<evidence type="ECO:0000256" key="1">
    <source>
        <dbReference type="ARBA" id="ARBA00022723"/>
    </source>
</evidence>
<feature type="region of interest" description="Disordered" evidence="7">
    <location>
        <begin position="1"/>
        <end position="214"/>
    </location>
</feature>
<dbReference type="SMART" id="SM00132">
    <property type="entry name" value="LIM"/>
    <property type="match status" value="6"/>
</dbReference>
<evidence type="ECO:0000259" key="8">
    <source>
        <dbReference type="PROSITE" id="PS50023"/>
    </source>
</evidence>
<keyword evidence="4 6" id="KW-0862">Zinc</keyword>
<sequence length="710" mass="76651">MEGVDEMVKDGTLGLSTDSLERKLSDVSIGVDEKRSDATASIKASASDRKLSKSASEEVPSPAVVKRGSKADPKTKEEKKKKRKSIVSFAGRHYGFRKKDSSVHKSSDKDDSRTPPAGSPSSSPMAHMLVKTLDEVLVAPVGEPDPAAQGPEAPGPETVAEPQGHIYDSVPLSPVVETPPDMSPAAETPHPWSGGSRPAPDEQDGSLQPTVSQQREAAMRAALGLPPVSAERWERARRAGLAWLPDGLAAEDVDEFWPPPEEVPWTDSAGARLRQESLLRQVPAADLRRPDAGVGLSEFAAARDRVALAEGSVLRLGEAASCGGCGLQVPAGRLAVTADLLPAAAWHPACFRCATCGQRLADLLYCHHRGQPLCVRHFGDQLKDRCAACDQLIFDGEFLRAGGQSWHRAHLVCVDCGAPLADGQFGLHGSRPYCLACYESASLGACDGCGRPVRPSSRRLQYGDHHWHPACFLCGWCAAPLEGRQFALREGRVVCADCSSQPAPPPCPRCDVCGLPVAADSGLVEYAAGRCHDSCFVCCVCDVPLGQRTFMPKEQQLYCSLCYEQTFASRCAKCGNTITSLGLTYQGDTWHRECFLCTVCKTTLAGRKFRTHEKKPYCKDCYRDTFGKRCSRCHGVLEGRYSAFQNRSWHNNCFTCVDCGASLVGTGFIDIDGDVLCQPCAMHRQTSEMARQRDPPEVPAAGLPQIPTAE</sequence>
<feature type="domain" description="LIM zinc-binding" evidence="8">
    <location>
        <begin position="444"/>
        <end position="505"/>
    </location>
</feature>
<dbReference type="GO" id="GO:0030018">
    <property type="term" value="C:Z disc"/>
    <property type="evidence" value="ECO:0007669"/>
    <property type="project" value="TreeGrafter"/>
</dbReference>
<dbReference type="Gene3D" id="2.10.110.10">
    <property type="entry name" value="Cysteine Rich Protein"/>
    <property type="match status" value="6"/>
</dbReference>
<evidence type="ECO:0000256" key="4">
    <source>
        <dbReference type="ARBA" id="ARBA00022833"/>
    </source>
</evidence>
<organism evidence="9 10">
    <name type="scientific">Amphibalanus amphitrite</name>
    <name type="common">Striped barnacle</name>
    <name type="synonym">Balanus amphitrite</name>
    <dbReference type="NCBI Taxonomy" id="1232801"/>
    <lineage>
        <taxon>Eukaryota</taxon>
        <taxon>Metazoa</taxon>
        <taxon>Ecdysozoa</taxon>
        <taxon>Arthropoda</taxon>
        <taxon>Crustacea</taxon>
        <taxon>Multicrustacea</taxon>
        <taxon>Cirripedia</taxon>
        <taxon>Thoracica</taxon>
        <taxon>Thoracicalcarea</taxon>
        <taxon>Balanomorpha</taxon>
        <taxon>Balanoidea</taxon>
        <taxon>Balanidae</taxon>
        <taxon>Amphibalaninae</taxon>
        <taxon>Amphibalanus</taxon>
    </lineage>
</organism>
<feature type="domain" description="LIM zinc-binding" evidence="8">
    <location>
        <begin position="569"/>
        <end position="628"/>
    </location>
</feature>
<dbReference type="PROSITE" id="PS00478">
    <property type="entry name" value="LIM_DOMAIN_1"/>
    <property type="match status" value="3"/>
</dbReference>
<keyword evidence="10" id="KW-1185">Reference proteome</keyword>
<feature type="compositionally biased region" description="Basic and acidic residues" evidence="7">
    <location>
        <begin position="19"/>
        <end position="37"/>
    </location>
</feature>
<protein>
    <submittedName>
        <fullName evidence="9">Four and a half LIM domains protein 2</fullName>
    </submittedName>
</protein>
<feature type="region of interest" description="Disordered" evidence="7">
    <location>
        <begin position="688"/>
        <end position="710"/>
    </location>
</feature>
<keyword evidence="3" id="KW-0863">Zinc-finger</keyword>
<dbReference type="AlphaFoldDB" id="A0A6A4VN73"/>
<dbReference type="PANTHER" id="PTHR24205:SF4">
    <property type="entry name" value="PROTEIN ESPINAS"/>
    <property type="match status" value="1"/>
</dbReference>
<dbReference type="GO" id="GO:0008270">
    <property type="term" value="F:zinc ion binding"/>
    <property type="evidence" value="ECO:0007669"/>
    <property type="project" value="UniProtKB-KW"/>
</dbReference>
<name>A0A6A4VN73_AMPAM</name>
<dbReference type="InterPro" id="IPR001781">
    <property type="entry name" value="Znf_LIM"/>
</dbReference>
<dbReference type="PROSITE" id="PS50023">
    <property type="entry name" value="LIM_DOMAIN_2"/>
    <property type="match status" value="5"/>
</dbReference>
<evidence type="ECO:0000256" key="6">
    <source>
        <dbReference type="PROSITE-ProRule" id="PRU00125"/>
    </source>
</evidence>
<feature type="compositionally biased region" description="Basic and acidic residues" evidence="7">
    <location>
        <begin position="97"/>
        <end position="113"/>
    </location>
</feature>
<dbReference type="SUPFAM" id="SSF57716">
    <property type="entry name" value="Glucocorticoid receptor-like (DNA-binding domain)"/>
    <property type="match status" value="5"/>
</dbReference>
<dbReference type="Pfam" id="PF00412">
    <property type="entry name" value="LIM"/>
    <property type="match status" value="6"/>
</dbReference>
<feature type="domain" description="LIM zinc-binding" evidence="8">
    <location>
        <begin position="320"/>
        <end position="384"/>
    </location>
</feature>
<evidence type="ECO:0000313" key="10">
    <source>
        <dbReference type="Proteomes" id="UP000440578"/>
    </source>
</evidence>
<evidence type="ECO:0000256" key="7">
    <source>
        <dbReference type="SAM" id="MobiDB-lite"/>
    </source>
</evidence>
<dbReference type="PANTHER" id="PTHR24205">
    <property type="entry name" value="FOUR AND A HALF LIM DOMAINS PROTEIN"/>
    <property type="match status" value="1"/>
</dbReference>
<evidence type="ECO:0000256" key="3">
    <source>
        <dbReference type="ARBA" id="ARBA00022771"/>
    </source>
</evidence>
<dbReference type="OrthoDB" id="274660at2759"/>
<comment type="caution">
    <text evidence="9">The sequence shown here is derived from an EMBL/GenBank/DDBJ whole genome shotgun (WGS) entry which is preliminary data.</text>
</comment>
<keyword evidence="1 6" id="KW-0479">Metal-binding</keyword>
<feature type="compositionally biased region" description="Low complexity" evidence="7">
    <location>
        <begin position="142"/>
        <end position="157"/>
    </location>
</feature>
<keyword evidence="2" id="KW-0677">Repeat</keyword>
<evidence type="ECO:0000256" key="5">
    <source>
        <dbReference type="ARBA" id="ARBA00023038"/>
    </source>
</evidence>
<evidence type="ECO:0000256" key="2">
    <source>
        <dbReference type="ARBA" id="ARBA00022737"/>
    </source>
</evidence>